<evidence type="ECO:0000313" key="2">
    <source>
        <dbReference type="Proteomes" id="UP000636479"/>
    </source>
</evidence>
<organism evidence="1 2">
    <name type="scientific">Mycena indigotica</name>
    <dbReference type="NCBI Taxonomy" id="2126181"/>
    <lineage>
        <taxon>Eukaryota</taxon>
        <taxon>Fungi</taxon>
        <taxon>Dikarya</taxon>
        <taxon>Basidiomycota</taxon>
        <taxon>Agaricomycotina</taxon>
        <taxon>Agaricomycetes</taxon>
        <taxon>Agaricomycetidae</taxon>
        <taxon>Agaricales</taxon>
        <taxon>Marasmiineae</taxon>
        <taxon>Mycenaceae</taxon>
        <taxon>Mycena</taxon>
    </lineage>
</organism>
<dbReference type="RefSeq" id="XP_037217086.1">
    <property type="nucleotide sequence ID" value="XM_037367692.1"/>
</dbReference>
<keyword evidence="2" id="KW-1185">Reference proteome</keyword>
<sequence length="77" mass="8528">MPFPVLLTCSTAASAGEYAERCVEWICECRAGLTAGEVEESCRQGNIGCNYRCSPIRYKVVPRETTPIAIVGEWKKQ</sequence>
<proteinExistence type="predicted"/>
<name>A0A8H6SA87_9AGAR</name>
<dbReference type="Proteomes" id="UP000636479">
    <property type="component" value="Unassembled WGS sequence"/>
</dbReference>
<dbReference type="AlphaFoldDB" id="A0A8H6SA87"/>
<accession>A0A8H6SA87</accession>
<protein>
    <submittedName>
        <fullName evidence="1">Uncharacterized protein</fullName>
    </submittedName>
</protein>
<evidence type="ECO:0000313" key="1">
    <source>
        <dbReference type="EMBL" id="KAF7295723.1"/>
    </source>
</evidence>
<comment type="caution">
    <text evidence="1">The sequence shown here is derived from an EMBL/GenBank/DDBJ whole genome shotgun (WGS) entry which is preliminary data.</text>
</comment>
<dbReference type="EMBL" id="JACAZF010000009">
    <property type="protein sequence ID" value="KAF7295723.1"/>
    <property type="molecule type" value="Genomic_DNA"/>
</dbReference>
<gene>
    <name evidence="1" type="ORF">MIND_01112900</name>
</gene>
<reference evidence="1" key="1">
    <citation type="submission" date="2020-05" db="EMBL/GenBank/DDBJ databases">
        <title>Mycena genomes resolve the evolution of fungal bioluminescence.</title>
        <authorList>
            <person name="Tsai I.J."/>
        </authorList>
    </citation>
    <scope>NUCLEOTIDE SEQUENCE</scope>
    <source>
        <strain evidence="1">171206Taipei</strain>
    </source>
</reference>
<dbReference type="GeneID" id="59350208"/>